<feature type="domain" description="ABC transporter" evidence="6">
    <location>
        <begin position="26"/>
        <end position="261"/>
    </location>
</feature>
<evidence type="ECO:0000313" key="7">
    <source>
        <dbReference type="EMBL" id="MBF9235992.1"/>
    </source>
</evidence>
<organism evidence="7 8">
    <name type="scientific">Hymenobacter jeongseonensis</name>
    <dbReference type="NCBI Taxonomy" id="2791027"/>
    <lineage>
        <taxon>Bacteria</taxon>
        <taxon>Pseudomonadati</taxon>
        <taxon>Bacteroidota</taxon>
        <taxon>Cytophagia</taxon>
        <taxon>Cytophagales</taxon>
        <taxon>Hymenobacteraceae</taxon>
        <taxon>Hymenobacter</taxon>
    </lineage>
</organism>
<evidence type="ECO:0000256" key="5">
    <source>
        <dbReference type="ARBA" id="ARBA00037066"/>
    </source>
</evidence>
<dbReference type="PANTHER" id="PTHR42794">
    <property type="entry name" value="HEMIN IMPORT ATP-BINDING PROTEIN HMUV"/>
    <property type="match status" value="1"/>
</dbReference>
<evidence type="ECO:0000256" key="3">
    <source>
        <dbReference type="ARBA" id="ARBA00022840"/>
    </source>
</evidence>
<dbReference type="PROSITE" id="PS00211">
    <property type="entry name" value="ABC_TRANSPORTER_1"/>
    <property type="match status" value="1"/>
</dbReference>
<protein>
    <submittedName>
        <fullName evidence="7">ABC transporter ATP-binding protein</fullName>
    </submittedName>
</protein>
<name>A0ABS0ICU4_9BACT</name>
<evidence type="ECO:0000256" key="1">
    <source>
        <dbReference type="ARBA" id="ARBA00022448"/>
    </source>
</evidence>
<evidence type="ECO:0000313" key="8">
    <source>
        <dbReference type="Proteomes" id="UP000597617"/>
    </source>
</evidence>
<keyword evidence="3 7" id="KW-0067">ATP-binding</keyword>
<dbReference type="GO" id="GO:0005524">
    <property type="term" value="F:ATP binding"/>
    <property type="evidence" value="ECO:0007669"/>
    <property type="project" value="UniProtKB-KW"/>
</dbReference>
<proteinExistence type="predicted"/>
<evidence type="ECO:0000256" key="2">
    <source>
        <dbReference type="ARBA" id="ARBA00022741"/>
    </source>
</evidence>
<dbReference type="SUPFAM" id="SSF52540">
    <property type="entry name" value="P-loop containing nucleoside triphosphate hydrolases"/>
    <property type="match status" value="1"/>
</dbReference>
<gene>
    <name evidence="7" type="ORF">I2I05_01150</name>
</gene>
<comment type="function">
    <text evidence="5">Part of the ABC transporter complex HmuTUV involved in hemin import. Responsible for energy coupling to the transport system.</text>
</comment>
<reference evidence="7 8" key="1">
    <citation type="submission" date="2020-11" db="EMBL/GenBank/DDBJ databases">
        <authorList>
            <person name="Kim M.K."/>
        </authorList>
    </citation>
    <scope>NUCLEOTIDE SEQUENCE [LARGE SCALE GENOMIC DNA]</scope>
    <source>
        <strain evidence="7 8">BT683</strain>
    </source>
</reference>
<keyword evidence="2" id="KW-0547">Nucleotide-binding</keyword>
<evidence type="ECO:0000259" key="6">
    <source>
        <dbReference type="PROSITE" id="PS50893"/>
    </source>
</evidence>
<comment type="caution">
    <text evidence="7">The sequence shown here is derived from an EMBL/GenBank/DDBJ whole genome shotgun (WGS) entry which is preliminary data.</text>
</comment>
<dbReference type="Gene3D" id="3.40.50.300">
    <property type="entry name" value="P-loop containing nucleotide triphosphate hydrolases"/>
    <property type="match status" value="1"/>
</dbReference>
<keyword evidence="8" id="KW-1185">Reference proteome</keyword>
<keyword evidence="4" id="KW-1278">Translocase</keyword>
<dbReference type="SMART" id="SM00382">
    <property type="entry name" value="AAA"/>
    <property type="match status" value="1"/>
</dbReference>
<dbReference type="PANTHER" id="PTHR42794:SF1">
    <property type="entry name" value="HEMIN IMPORT ATP-BINDING PROTEIN HMUV"/>
    <property type="match status" value="1"/>
</dbReference>
<dbReference type="PROSITE" id="PS50893">
    <property type="entry name" value="ABC_TRANSPORTER_2"/>
    <property type="match status" value="1"/>
</dbReference>
<evidence type="ECO:0000256" key="4">
    <source>
        <dbReference type="ARBA" id="ARBA00022967"/>
    </source>
</evidence>
<dbReference type="EMBL" id="JADQDQ010000001">
    <property type="protein sequence ID" value="MBF9235992.1"/>
    <property type="molecule type" value="Genomic_DNA"/>
</dbReference>
<accession>A0ABS0ICU4</accession>
<sequence length="264" mass="28813">MNDELNQEPASELITHNSQLIAAATLSVENLVAGYPGRVLVRNLFLCLPEPAFVAVVGHNGSGKTTLFRVLTGQLPYQGSARLLGEEVRGLRRAATAGLLGYLPQRGSIGFSISVRELVVMGRYRHHGLLSAYAPADYALADAALVRVGVPHLALRDFTQLSGGEQQLVWLAQLSLQDARIYLLDEPTQQLDVYYRRQVFGLVHNWVTEQGKTVLCSTHDLDNLPGLSGYLLNLSEPQPQLRVLSPATVQAARESLEQAPARIA</sequence>
<dbReference type="Proteomes" id="UP000597617">
    <property type="component" value="Unassembled WGS sequence"/>
</dbReference>
<dbReference type="InterPro" id="IPR003593">
    <property type="entry name" value="AAA+_ATPase"/>
</dbReference>
<dbReference type="InterPro" id="IPR003439">
    <property type="entry name" value="ABC_transporter-like_ATP-bd"/>
</dbReference>
<dbReference type="InterPro" id="IPR017871">
    <property type="entry name" value="ABC_transporter-like_CS"/>
</dbReference>
<keyword evidence="1" id="KW-0813">Transport</keyword>
<dbReference type="InterPro" id="IPR027417">
    <property type="entry name" value="P-loop_NTPase"/>
</dbReference>
<dbReference type="Pfam" id="PF00005">
    <property type="entry name" value="ABC_tran"/>
    <property type="match status" value="1"/>
</dbReference>